<feature type="coiled-coil region" evidence="2">
    <location>
        <begin position="356"/>
        <end position="399"/>
    </location>
</feature>
<proteinExistence type="predicted"/>
<feature type="domain" description="Trichohyalin-plectin-homology" evidence="4">
    <location>
        <begin position="137"/>
        <end position="481"/>
    </location>
</feature>
<evidence type="ECO:0000256" key="3">
    <source>
        <dbReference type="SAM" id="MobiDB-lite"/>
    </source>
</evidence>
<dbReference type="Proteomes" id="UP001174136">
    <property type="component" value="Unassembled WGS sequence"/>
</dbReference>
<evidence type="ECO:0000256" key="1">
    <source>
        <dbReference type="ARBA" id="ARBA00023054"/>
    </source>
</evidence>
<feature type="region of interest" description="Disordered" evidence="3">
    <location>
        <begin position="1"/>
        <end position="31"/>
    </location>
</feature>
<keyword evidence="1 2" id="KW-0175">Coiled coil</keyword>
<dbReference type="PANTHER" id="PTHR28663:SF1">
    <property type="entry name" value="CILIA- AND FLAGELLA- ASSOCIATED PROTEIN 210"/>
    <property type="match status" value="1"/>
</dbReference>
<keyword evidence="6" id="KW-1185">Reference proteome</keyword>
<dbReference type="AlphaFoldDB" id="A0AA47NZU9"/>
<evidence type="ECO:0000313" key="6">
    <source>
        <dbReference type="Proteomes" id="UP001174136"/>
    </source>
</evidence>
<reference evidence="5" key="1">
    <citation type="journal article" date="2023" name="Front. Mar. Sci.">
        <title>A new Merluccius polli reference genome to investigate the effects of global change in West African waters.</title>
        <authorList>
            <person name="Mateo J.L."/>
            <person name="Blanco-Fernandez C."/>
            <person name="Garcia-Vazquez E."/>
            <person name="Machado-Schiaffino G."/>
        </authorList>
    </citation>
    <scope>NUCLEOTIDE SEQUENCE</scope>
    <source>
        <strain evidence="5">C29</strain>
        <tissue evidence="5">Fin</tissue>
    </source>
</reference>
<accession>A0AA47NZU9</accession>
<evidence type="ECO:0000256" key="2">
    <source>
        <dbReference type="SAM" id="Coils"/>
    </source>
</evidence>
<dbReference type="InterPro" id="IPR039986">
    <property type="entry name" value="CFAP210"/>
</dbReference>
<sequence length="549" mass="64113">MAASMVQHGRRRGSSKAVSPDEERHGTIQPVDLRQITVLPRSEYFRIKETLNDQDKQKKRIEEAAQQREAMHLHSKEVVKFWSNTITGKRQKRIEAKRIREELEEEQRVATDVEEARYQEQCRKEAIERAKAQQYYKTDRVKGFHSALLLTEVLKEREAQLELKCSIRSASKGRDQEFLNETKSRGDEALKQEQQKTLQKKLDTLAVTEDLKIQMRNVELARAKEKLEDEKEGEEIQRLRELHLWEQNVEKQRQEEQKRNTMQAHMEHISNRNVVRGIEEQKQALEEEQRKLFLSAKQKMVKLRREKEAELFREAQLLRDRIGNKLTATLQEKMVNEEEIIAKAVSQQEARQAQRCREEKEKKAAMQKAISEHRETMMLEQEKKEMIARQSALETLKAKQEADRIFLETQQQKAQKARDDGRTLQDHYIHQMAEKHVRHQQLKIVQRESEAKNAELIAAEEAQFQRYATQVIRAAAEAQRNVFPLNKAAREGLGGGLGPVVSGVRPSYLVQDNSGVEMPRYVCGTTQNIKELNETVDIEGAKKRLGFTW</sequence>
<dbReference type="Pfam" id="PF13868">
    <property type="entry name" value="TPH"/>
    <property type="match status" value="1"/>
</dbReference>
<protein>
    <submittedName>
        <fullName evidence="5">Coiled-coil domain-containing protein 173</fullName>
    </submittedName>
</protein>
<evidence type="ECO:0000313" key="5">
    <source>
        <dbReference type="EMBL" id="KAK0145081.1"/>
    </source>
</evidence>
<gene>
    <name evidence="5" type="primary">CCDC173</name>
    <name evidence="5" type="ORF">N1851_016032</name>
</gene>
<organism evidence="5 6">
    <name type="scientific">Merluccius polli</name>
    <name type="common">Benguela hake</name>
    <name type="synonym">Merluccius cadenati</name>
    <dbReference type="NCBI Taxonomy" id="89951"/>
    <lineage>
        <taxon>Eukaryota</taxon>
        <taxon>Metazoa</taxon>
        <taxon>Chordata</taxon>
        <taxon>Craniata</taxon>
        <taxon>Vertebrata</taxon>
        <taxon>Euteleostomi</taxon>
        <taxon>Actinopterygii</taxon>
        <taxon>Neopterygii</taxon>
        <taxon>Teleostei</taxon>
        <taxon>Neoteleostei</taxon>
        <taxon>Acanthomorphata</taxon>
        <taxon>Zeiogadaria</taxon>
        <taxon>Gadariae</taxon>
        <taxon>Gadiformes</taxon>
        <taxon>Gadoidei</taxon>
        <taxon>Merlucciidae</taxon>
        <taxon>Merluccius</taxon>
    </lineage>
</organism>
<evidence type="ECO:0000259" key="4">
    <source>
        <dbReference type="Pfam" id="PF13868"/>
    </source>
</evidence>
<comment type="caution">
    <text evidence="5">The sequence shown here is derived from an EMBL/GenBank/DDBJ whole genome shotgun (WGS) entry which is preliminary data.</text>
</comment>
<dbReference type="InterPro" id="IPR043597">
    <property type="entry name" value="TPH_dom"/>
</dbReference>
<dbReference type="EMBL" id="JAOPHQ010002891">
    <property type="protein sequence ID" value="KAK0145081.1"/>
    <property type="molecule type" value="Genomic_DNA"/>
</dbReference>
<feature type="coiled-coil region" evidence="2">
    <location>
        <begin position="47"/>
        <end position="116"/>
    </location>
</feature>
<dbReference type="GO" id="GO:0005879">
    <property type="term" value="C:axonemal microtubule"/>
    <property type="evidence" value="ECO:0007669"/>
    <property type="project" value="TreeGrafter"/>
</dbReference>
<dbReference type="PANTHER" id="PTHR28663">
    <property type="entry name" value="COILED-COIL DOMAIN-CONTAINING PROTEIN 173"/>
    <property type="match status" value="1"/>
</dbReference>
<name>A0AA47NZU9_MERPO</name>